<dbReference type="NCBIfam" id="TIGR00186">
    <property type="entry name" value="rRNA_methyl_3"/>
    <property type="match status" value="1"/>
</dbReference>
<name>A0A7C3SIT2_9BACT</name>
<dbReference type="AlphaFoldDB" id="A0A7C3SIT2"/>
<dbReference type="GO" id="GO:0032259">
    <property type="term" value="P:methylation"/>
    <property type="evidence" value="ECO:0007669"/>
    <property type="project" value="UniProtKB-KW"/>
</dbReference>
<dbReference type="GO" id="GO:0006396">
    <property type="term" value="P:RNA processing"/>
    <property type="evidence" value="ECO:0007669"/>
    <property type="project" value="InterPro"/>
</dbReference>
<dbReference type="Pfam" id="PF08032">
    <property type="entry name" value="SpoU_sub_bind"/>
    <property type="match status" value="1"/>
</dbReference>
<dbReference type="Pfam" id="PF00588">
    <property type="entry name" value="SpoU_methylase"/>
    <property type="match status" value="1"/>
</dbReference>
<keyword evidence="2 4" id="KW-0808">Transferase</keyword>
<dbReference type="CDD" id="cd18103">
    <property type="entry name" value="SpoU-like_RlmB"/>
    <property type="match status" value="1"/>
</dbReference>
<evidence type="ECO:0000259" key="3">
    <source>
        <dbReference type="SMART" id="SM00967"/>
    </source>
</evidence>
<feature type="domain" description="RNA 2-O ribose methyltransferase substrate binding" evidence="3">
    <location>
        <begin position="4"/>
        <end position="80"/>
    </location>
</feature>
<evidence type="ECO:0000256" key="1">
    <source>
        <dbReference type="ARBA" id="ARBA00022603"/>
    </source>
</evidence>
<gene>
    <name evidence="4" type="primary">rlmB</name>
    <name evidence="4" type="ORF">ENV62_05965</name>
</gene>
<dbReference type="Gene3D" id="3.40.1280.10">
    <property type="match status" value="1"/>
</dbReference>
<keyword evidence="1 4" id="KW-0489">Methyltransferase</keyword>
<accession>A0A7C3SIT2</accession>
<dbReference type="InterPro" id="IPR013123">
    <property type="entry name" value="SpoU_subst-bd"/>
</dbReference>
<dbReference type="PANTHER" id="PTHR46429:SF1">
    <property type="entry name" value="23S RRNA (GUANOSINE-2'-O-)-METHYLTRANSFERASE RLMB"/>
    <property type="match status" value="1"/>
</dbReference>
<dbReference type="InterPro" id="IPR004441">
    <property type="entry name" value="rRNA_MeTrfase_TrmH"/>
</dbReference>
<dbReference type="GO" id="GO:0003723">
    <property type="term" value="F:RNA binding"/>
    <property type="evidence" value="ECO:0007669"/>
    <property type="project" value="InterPro"/>
</dbReference>
<organism evidence="4">
    <name type="scientific">Desulfobacca acetoxidans</name>
    <dbReference type="NCBI Taxonomy" id="60893"/>
    <lineage>
        <taxon>Bacteria</taxon>
        <taxon>Pseudomonadati</taxon>
        <taxon>Thermodesulfobacteriota</taxon>
        <taxon>Desulfobaccia</taxon>
        <taxon>Desulfobaccales</taxon>
        <taxon>Desulfobaccaceae</taxon>
        <taxon>Desulfobacca</taxon>
    </lineage>
</organism>
<dbReference type="SUPFAM" id="SSF75217">
    <property type="entry name" value="alpha/beta knot"/>
    <property type="match status" value="1"/>
</dbReference>
<dbReference type="SUPFAM" id="SSF55315">
    <property type="entry name" value="L30e-like"/>
    <property type="match status" value="1"/>
</dbReference>
<evidence type="ECO:0000256" key="2">
    <source>
        <dbReference type="ARBA" id="ARBA00022679"/>
    </source>
</evidence>
<dbReference type="InterPro" id="IPR001537">
    <property type="entry name" value="SpoU_MeTrfase"/>
</dbReference>
<dbReference type="InterPro" id="IPR029064">
    <property type="entry name" value="Ribosomal_eL30-like_sf"/>
</dbReference>
<proteinExistence type="predicted"/>
<dbReference type="SMART" id="SM00967">
    <property type="entry name" value="SpoU_sub_bind"/>
    <property type="match status" value="1"/>
</dbReference>
<protein>
    <submittedName>
        <fullName evidence="4">23S rRNA (Guanosine(2251)-2'-O)-methyltransferase RlmB</fullName>
    </submittedName>
</protein>
<dbReference type="PANTHER" id="PTHR46429">
    <property type="entry name" value="23S RRNA (GUANOSINE-2'-O-)-METHYLTRANSFERASE RLMB"/>
    <property type="match status" value="1"/>
</dbReference>
<dbReference type="InterPro" id="IPR029026">
    <property type="entry name" value="tRNA_m1G_MTases_N"/>
</dbReference>
<dbReference type="EMBL" id="DTHB01000043">
    <property type="protein sequence ID" value="HGB14763.1"/>
    <property type="molecule type" value="Genomic_DNA"/>
</dbReference>
<dbReference type="GO" id="GO:0008173">
    <property type="term" value="F:RNA methyltransferase activity"/>
    <property type="evidence" value="ECO:0007669"/>
    <property type="project" value="InterPro"/>
</dbReference>
<dbReference type="GO" id="GO:0005829">
    <property type="term" value="C:cytosol"/>
    <property type="evidence" value="ECO:0007669"/>
    <property type="project" value="TreeGrafter"/>
</dbReference>
<comment type="caution">
    <text evidence="4">The sequence shown here is derived from an EMBL/GenBank/DDBJ whole genome shotgun (WGS) entry which is preliminary data.</text>
</comment>
<dbReference type="InterPro" id="IPR029028">
    <property type="entry name" value="Alpha/beta_knot_MTases"/>
</dbReference>
<evidence type="ECO:0000313" key="4">
    <source>
        <dbReference type="EMBL" id="HGB14763.1"/>
    </source>
</evidence>
<reference evidence="4" key="1">
    <citation type="journal article" date="2020" name="mSystems">
        <title>Genome- and Community-Level Interaction Insights into Carbon Utilization and Element Cycling Functions of Hydrothermarchaeota in Hydrothermal Sediment.</title>
        <authorList>
            <person name="Zhou Z."/>
            <person name="Liu Y."/>
            <person name="Xu W."/>
            <person name="Pan J."/>
            <person name="Luo Z.H."/>
            <person name="Li M."/>
        </authorList>
    </citation>
    <scope>NUCLEOTIDE SEQUENCE [LARGE SCALE GENOMIC DNA]</scope>
    <source>
        <strain evidence="4">SpSt-776</strain>
    </source>
</reference>
<dbReference type="Gene3D" id="3.30.1330.30">
    <property type="match status" value="1"/>
</dbReference>
<sequence>MSRIIYGRHPVLAALGQPDTPLEEVIIAQEVKANWVKEVRDLARSRGIRLRLLERAALDRLAGSTHHQGVVARLGAYRYYQLPELLQHLASLSEPPLLIAVDGITDPMNLGNLCRSTLAAGGHGLIIPKDRTVGVTPAVSKAAAGALEYLKIYRVTNLAESLLRLKEAGLWVIGTDAQAPQSLYDTDLTVPLVVVIGREDKGMRPRVRQQCDLVVAIPLAFPEINSLNAAAAGAVILFEIRRQRLQKQGQARRESRPTSGSAY</sequence>